<evidence type="ECO:0000256" key="3">
    <source>
        <dbReference type="ARBA" id="ARBA00023125"/>
    </source>
</evidence>
<comment type="caution">
    <text evidence="8">The sequence shown here is derived from an EMBL/GenBank/DDBJ whole genome shotgun (WGS) entry which is preliminary data.</text>
</comment>
<dbReference type="SUPFAM" id="SSF52172">
    <property type="entry name" value="CheY-like"/>
    <property type="match status" value="1"/>
</dbReference>
<dbReference type="PROSITE" id="PS50043">
    <property type="entry name" value="HTH_LUXR_2"/>
    <property type="match status" value="1"/>
</dbReference>
<evidence type="ECO:0000256" key="4">
    <source>
        <dbReference type="ARBA" id="ARBA00023163"/>
    </source>
</evidence>
<evidence type="ECO:0000313" key="8">
    <source>
        <dbReference type="EMBL" id="MBM7630925.1"/>
    </source>
</evidence>
<evidence type="ECO:0000313" key="9">
    <source>
        <dbReference type="Proteomes" id="UP000741863"/>
    </source>
</evidence>
<dbReference type="Pfam" id="PF00072">
    <property type="entry name" value="Response_reg"/>
    <property type="match status" value="1"/>
</dbReference>
<evidence type="ECO:0000259" key="7">
    <source>
        <dbReference type="PROSITE" id="PS50110"/>
    </source>
</evidence>
<dbReference type="CDD" id="cd06170">
    <property type="entry name" value="LuxR_C_like"/>
    <property type="match status" value="1"/>
</dbReference>
<feature type="modified residue" description="4-aspartylphosphate" evidence="5">
    <location>
        <position position="54"/>
    </location>
</feature>
<dbReference type="PROSITE" id="PS50110">
    <property type="entry name" value="RESPONSE_REGULATORY"/>
    <property type="match status" value="1"/>
</dbReference>
<organism evidence="8 9">
    <name type="scientific">Geomicrobium sediminis</name>
    <dbReference type="NCBI Taxonomy" id="1347788"/>
    <lineage>
        <taxon>Bacteria</taxon>
        <taxon>Bacillati</taxon>
        <taxon>Bacillota</taxon>
        <taxon>Bacilli</taxon>
        <taxon>Bacillales</taxon>
        <taxon>Geomicrobium</taxon>
    </lineage>
</organism>
<dbReference type="Gene3D" id="3.40.50.2300">
    <property type="match status" value="1"/>
</dbReference>
<keyword evidence="3" id="KW-0238">DNA-binding</keyword>
<dbReference type="InterPro" id="IPR016032">
    <property type="entry name" value="Sig_transdc_resp-reg_C-effctor"/>
</dbReference>
<gene>
    <name evidence="8" type="ORF">JOD17_000016</name>
</gene>
<dbReference type="SMART" id="SM00421">
    <property type="entry name" value="HTH_LUXR"/>
    <property type="match status" value="1"/>
</dbReference>
<keyword evidence="2" id="KW-0805">Transcription regulation</keyword>
<feature type="domain" description="HTH luxR-type" evidence="6">
    <location>
        <begin position="138"/>
        <end position="200"/>
    </location>
</feature>
<dbReference type="PRINTS" id="PR00038">
    <property type="entry name" value="HTHLUXR"/>
</dbReference>
<sequence>MIRLLLAEDQVLLRDALQSLLQVSEEIEVVATTGDGSEALHLATTEKVDVALLDIEMPGLTGIQVAEKLKESDTYSGKVALLTTFSRPGYIEKAMVAKVDGYLLKDEPIATLIDAIKTIDSGKQVVSTDLQPLLFSLETNPLNEREIMLLHAVKEGLSTEEIAQAKHLSEGTVRNYLSSALQKLHVTHRHEAVRVAEEKGWM</sequence>
<keyword evidence="1 5" id="KW-0597">Phosphoprotein</keyword>
<dbReference type="PANTHER" id="PTHR43214">
    <property type="entry name" value="TWO-COMPONENT RESPONSE REGULATOR"/>
    <property type="match status" value="1"/>
</dbReference>
<evidence type="ECO:0000256" key="5">
    <source>
        <dbReference type="PROSITE-ProRule" id="PRU00169"/>
    </source>
</evidence>
<name>A0ABS2P780_9BACL</name>
<dbReference type="InterPro" id="IPR001789">
    <property type="entry name" value="Sig_transdc_resp-reg_receiver"/>
</dbReference>
<dbReference type="SUPFAM" id="SSF46894">
    <property type="entry name" value="C-terminal effector domain of the bipartite response regulators"/>
    <property type="match status" value="1"/>
</dbReference>
<dbReference type="RefSeq" id="WP_204695090.1">
    <property type="nucleotide sequence ID" value="NZ_JAFBEC010000001.1"/>
</dbReference>
<proteinExistence type="predicted"/>
<dbReference type="PANTHER" id="PTHR43214:SF42">
    <property type="entry name" value="TRANSCRIPTIONAL REGULATORY PROTEIN DESR"/>
    <property type="match status" value="1"/>
</dbReference>
<reference evidence="8 9" key="1">
    <citation type="submission" date="2021-01" db="EMBL/GenBank/DDBJ databases">
        <title>Genomic Encyclopedia of Type Strains, Phase IV (KMG-IV): sequencing the most valuable type-strain genomes for metagenomic binning, comparative biology and taxonomic classification.</title>
        <authorList>
            <person name="Goeker M."/>
        </authorList>
    </citation>
    <scope>NUCLEOTIDE SEQUENCE [LARGE SCALE GENOMIC DNA]</scope>
    <source>
        <strain evidence="8 9">DSM 25540</strain>
    </source>
</reference>
<dbReference type="Proteomes" id="UP000741863">
    <property type="component" value="Unassembled WGS sequence"/>
</dbReference>
<dbReference type="InterPro" id="IPR011006">
    <property type="entry name" value="CheY-like_superfamily"/>
</dbReference>
<dbReference type="InterPro" id="IPR000792">
    <property type="entry name" value="Tscrpt_reg_LuxR_C"/>
</dbReference>
<evidence type="ECO:0000256" key="1">
    <source>
        <dbReference type="ARBA" id="ARBA00022553"/>
    </source>
</evidence>
<keyword evidence="9" id="KW-1185">Reference proteome</keyword>
<protein>
    <submittedName>
        <fullName evidence="8">Two-component system response regulator DesR</fullName>
    </submittedName>
</protein>
<evidence type="ECO:0000259" key="6">
    <source>
        <dbReference type="PROSITE" id="PS50043"/>
    </source>
</evidence>
<dbReference type="SMART" id="SM00448">
    <property type="entry name" value="REC"/>
    <property type="match status" value="1"/>
</dbReference>
<accession>A0ABS2P780</accession>
<feature type="domain" description="Response regulatory" evidence="7">
    <location>
        <begin position="3"/>
        <end position="120"/>
    </location>
</feature>
<dbReference type="InterPro" id="IPR039420">
    <property type="entry name" value="WalR-like"/>
</dbReference>
<evidence type="ECO:0000256" key="2">
    <source>
        <dbReference type="ARBA" id="ARBA00023015"/>
    </source>
</evidence>
<dbReference type="EMBL" id="JAFBEC010000001">
    <property type="protein sequence ID" value="MBM7630925.1"/>
    <property type="molecule type" value="Genomic_DNA"/>
</dbReference>
<dbReference type="Pfam" id="PF00196">
    <property type="entry name" value="GerE"/>
    <property type="match status" value="1"/>
</dbReference>
<keyword evidence="4" id="KW-0804">Transcription</keyword>